<name>A0A066XBV6_COLSU</name>
<reference evidence="4" key="1">
    <citation type="journal article" date="2014" name="Genome Announc.">
        <title>Draft genome sequence of Colletotrichum sublineola, a destructive pathogen of cultivated sorghum.</title>
        <authorList>
            <person name="Baroncelli R."/>
            <person name="Sanz-Martin J.M."/>
            <person name="Rech G.E."/>
            <person name="Sukno S.A."/>
            <person name="Thon M.R."/>
        </authorList>
    </citation>
    <scope>NUCLEOTIDE SEQUENCE [LARGE SCALE GENOMIC DNA]</scope>
    <source>
        <strain evidence="4">TX430BB</strain>
    </source>
</reference>
<dbReference type="Pfam" id="PF13041">
    <property type="entry name" value="PPR_2"/>
    <property type="match status" value="1"/>
</dbReference>
<comment type="similarity">
    <text evidence="1">Belongs to the PPR family. P subfamily.</text>
</comment>
<evidence type="ECO:0000256" key="2">
    <source>
        <dbReference type="PROSITE-ProRule" id="PRU00708"/>
    </source>
</evidence>
<dbReference type="OMA" id="CVRDNIN"/>
<dbReference type="PANTHER" id="PTHR46128">
    <property type="entry name" value="MITOCHONDRIAL GROUP I INTRON SPLICING FACTOR CCM1"/>
    <property type="match status" value="1"/>
</dbReference>
<dbReference type="HOGENOM" id="CLU_014304_2_0_1"/>
<keyword evidence="4" id="KW-1185">Reference proteome</keyword>
<proteinExistence type="inferred from homology"/>
<dbReference type="OrthoDB" id="185373at2759"/>
<gene>
    <name evidence="3" type="ORF">CSUB01_03022</name>
</gene>
<dbReference type="PROSITE" id="PS51375">
    <property type="entry name" value="PPR"/>
    <property type="match status" value="1"/>
</dbReference>
<evidence type="ECO:0000256" key="1">
    <source>
        <dbReference type="ARBA" id="ARBA00007626"/>
    </source>
</evidence>
<evidence type="ECO:0000313" key="4">
    <source>
        <dbReference type="Proteomes" id="UP000027238"/>
    </source>
</evidence>
<evidence type="ECO:0000313" key="3">
    <source>
        <dbReference type="EMBL" id="KDN66437.1"/>
    </source>
</evidence>
<dbReference type="InterPro" id="IPR011990">
    <property type="entry name" value="TPR-like_helical_dom_sf"/>
</dbReference>
<organism evidence="3 4">
    <name type="scientific">Colletotrichum sublineola</name>
    <name type="common">Sorghum anthracnose fungus</name>
    <dbReference type="NCBI Taxonomy" id="1173701"/>
    <lineage>
        <taxon>Eukaryota</taxon>
        <taxon>Fungi</taxon>
        <taxon>Dikarya</taxon>
        <taxon>Ascomycota</taxon>
        <taxon>Pezizomycotina</taxon>
        <taxon>Sordariomycetes</taxon>
        <taxon>Hypocreomycetidae</taxon>
        <taxon>Glomerellales</taxon>
        <taxon>Glomerellaceae</taxon>
        <taxon>Colletotrichum</taxon>
        <taxon>Colletotrichum graminicola species complex</taxon>
    </lineage>
</organism>
<dbReference type="Gene3D" id="1.25.40.10">
    <property type="entry name" value="Tetratricopeptide repeat domain"/>
    <property type="match status" value="1"/>
</dbReference>
<dbReference type="EMBL" id="JMSE01000933">
    <property type="protein sequence ID" value="KDN66437.1"/>
    <property type="molecule type" value="Genomic_DNA"/>
</dbReference>
<dbReference type="AlphaFoldDB" id="A0A066XBV6"/>
<dbReference type="PANTHER" id="PTHR46128:SF82">
    <property type="entry name" value="PENTACOTRIPEPTIDE-REPEAT REGION OF PRORP DOMAIN-CONTAINING PROTEIN"/>
    <property type="match status" value="1"/>
</dbReference>
<accession>A0A066XBV6</accession>
<dbReference type="InterPro" id="IPR002885">
    <property type="entry name" value="PPR_rpt"/>
</dbReference>
<dbReference type="eggNOG" id="ENOG502QSY4">
    <property type="taxonomic scope" value="Eukaryota"/>
</dbReference>
<dbReference type="InterPro" id="IPR050872">
    <property type="entry name" value="PPR_P_subfamily"/>
</dbReference>
<feature type="repeat" description="PPR" evidence="2">
    <location>
        <begin position="143"/>
        <end position="178"/>
    </location>
</feature>
<dbReference type="Proteomes" id="UP000027238">
    <property type="component" value="Unassembled WGS sequence"/>
</dbReference>
<protein>
    <submittedName>
        <fullName evidence="3">Putative pentatricopeptide repeat domain-containing protein</fullName>
    </submittedName>
</protein>
<sequence length="660" mass="73983">MVGGIVEEASPATNVNGLLRDTLNYVGFVPAPIASKNCFTETSATIPTLQHGLPVYRQLQRSHTTAAGTAFLKEARKGPEISEDAEDVAQKKKRRKLEWAVDQHLKHMDDPFKIAQQVEATLKKDRFDEALLLVHRAGKTKQVVVAWNHLIEYQIRDKKRINAAIKLYNDMKKRGQMPNDRTYTILLSGCAKSPDPKAAVSKAVALYNSLLKETSPVRANSFHLNAVLQVCGRAGDIDAMFSIAETADGRAGRKTTAYTYTAIINALRAEAENPEKQKGRSLQEIANATTQAIKRCKAIWEEVIRNWRRGALNLDEDLVCAMGRVLLLGDRKEKAEIMPLLEETLSVRDMTREKSDKDYPLRMNEGMKGIAAADSASRKPVPSTTPRITYAVPRCNTLSLILELLCENKHAKLAVQYWELFVYYYGLEPDSDNWHQLIRIYERNGSSRDAAKAVLKLPDETMLPMMYRRAFSACIKDNMNQAAFANANLILEKMTARAAASKEATPLDVRALHLYLKVAIVSHFHFRKMAEGGKIEEAKRAYGEQLAAAVNKLWVPFTSAKDMVIKATSKTGGKPPSKSPRRRDSAVQQLVELARKMVGAVDKVVNENRLADDEAVGKLKRKRNDLNRFVVEFTDPNQQKEDAVSDDALMERAEGKMWEM</sequence>
<comment type="caution">
    <text evidence="3">The sequence shown here is derived from an EMBL/GenBank/DDBJ whole genome shotgun (WGS) entry which is preliminary data.</text>
</comment>